<name>A0A8R1I2V5_CAEJA</name>
<dbReference type="AlphaFoldDB" id="A0A8R1I2V5"/>
<proteinExistence type="predicted"/>
<evidence type="ECO:0008006" key="4">
    <source>
        <dbReference type="Google" id="ProtNLM"/>
    </source>
</evidence>
<dbReference type="EnsemblMetazoa" id="CJA15511.1">
    <property type="protein sequence ID" value="CJA15511.1"/>
    <property type="gene ID" value="WBGene00134715"/>
</dbReference>
<evidence type="ECO:0000313" key="3">
    <source>
        <dbReference type="Proteomes" id="UP000005237"/>
    </source>
</evidence>
<protein>
    <recommendedName>
        <fullName evidence="4">DOMON domain-containing protein</fullName>
    </recommendedName>
</protein>
<reference evidence="2" key="2">
    <citation type="submission" date="2022-06" db="UniProtKB">
        <authorList>
            <consortium name="EnsemblMetazoa"/>
        </authorList>
    </citation>
    <scope>IDENTIFICATION</scope>
    <source>
        <strain evidence="2">DF5081</strain>
    </source>
</reference>
<keyword evidence="3" id="KW-1185">Reference proteome</keyword>
<sequence>MKLVILTALAVATWAAPTGNTCNYAPVGDESNQKAVPIKDFRTSGLDFVRPNWCITHCADRTSVLVAARFQFANSSSAVPAYKIHRSVSRHSGIKVSAEVISGEPRQRDDDDDDEFCIDQTVADAIHRVVNENNDLDTMAEALNYYVNKPGWAFVIYDMGPPPSIIETVNVHIDMNYCEKVVVKKMPDGSEVLYQVFAGLIKAD</sequence>
<dbReference type="Proteomes" id="UP000005237">
    <property type="component" value="Unassembled WGS sequence"/>
</dbReference>
<dbReference type="InterPro" id="IPR035274">
    <property type="entry name" value="DUF5352"/>
</dbReference>
<dbReference type="OMA" id="GWAYIIY"/>
<keyword evidence="1" id="KW-0732">Signal</keyword>
<dbReference type="Pfam" id="PF17303">
    <property type="entry name" value="DUF5352"/>
    <property type="match status" value="1"/>
</dbReference>
<feature type="signal peptide" evidence="1">
    <location>
        <begin position="1"/>
        <end position="15"/>
    </location>
</feature>
<accession>A0A8R1I2V5</accession>
<reference evidence="3" key="1">
    <citation type="submission" date="2010-08" db="EMBL/GenBank/DDBJ databases">
        <authorList>
            <consortium name="Caenorhabditis japonica Sequencing Consortium"/>
            <person name="Wilson R.K."/>
        </authorList>
    </citation>
    <scope>NUCLEOTIDE SEQUENCE [LARGE SCALE GENOMIC DNA]</scope>
    <source>
        <strain evidence="3">DF5081</strain>
    </source>
</reference>
<evidence type="ECO:0000256" key="1">
    <source>
        <dbReference type="SAM" id="SignalP"/>
    </source>
</evidence>
<feature type="chain" id="PRO_5035846067" description="DOMON domain-containing protein" evidence="1">
    <location>
        <begin position="16"/>
        <end position="204"/>
    </location>
</feature>
<evidence type="ECO:0000313" key="2">
    <source>
        <dbReference type="EnsemblMetazoa" id="CJA15511.1"/>
    </source>
</evidence>
<organism evidence="2 3">
    <name type="scientific">Caenorhabditis japonica</name>
    <dbReference type="NCBI Taxonomy" id="281687"/>
    <lineage>
        <taxon>Eukaryota</taxon>
        <taxon>Metazoa</taxon>
        <taxon>Ecdysozoa</taxon>
        <taxon>Nematoda</taxon>
        <taxon>Chromadorea</taxon>
        <taxon>Rhabditida</taxon>
        <taxon>Rhabditina</taxon>
        <taxon>Rhabditomorpha</taxon>
        <taxon>Rhabditoidea</taxon>
        <taxon>Rhabditidae</taxon>
        <taxon>Peloderinae</taxon>
        <taxon>Caenorhabditis</taxon>
    </lineage>
</organism>